<proteinExistence type="predicted"/>
<keyword evidence="2" id="KW-1185">Reference proteome</keyword>
<dbReference type="Proteomes" id="UP000035740">
    <property type="component" value="Unassembled WGS sequence"/>
</dbReference>
<protein>
    <submittedName>
        <fullName evidence="1">Uncharacterized protein</fullName>
    </submittedName>
</protein>
<dbReference type="OMA" id="IIMMRRI"/>
<dbReference type="eggNOG" id="ENOG502SDMG">
    <property type="taxonomic scope" value="Eukaryota"/>
</dbReference>
<dbReference type="EMBL" id="KQ090267">
    <property type="protein sequence ID" value="KMS98124.1"/>
    <property type="molecule type" value="Genomic_DNA"/>
</dbReference>
<sequence>MMLVSVVAEMLEEYTVVLTRVLEHLFNEVPLPRRIRFLILRHLPFASLPLNPSLLPPPPHHASAPSLH</sequence>
<accession>A0A0J8B9Y9</accession>
<reference evidence="1 2" key="1">
    <citation type="journal article" date="2014" name="Nature">
        <title>The genome of the recently domesticated crop plant sugar beet (Beta vulgaris).</title>
        <authorList>
            <person name="Dohm J.C."/>
            <person name="Minoche A.E."/>
            <person name="Holtgrawe D."/>
            <person name="Capella-Gutierrez S."/>
            <person name="Zakrzewski F."/>
            <person name="Tafer H."/>
            <person name="Rupp O."/>
            <person name="Sorensen T.R."/>
            <person name="Stracke R."/>
            <person name="Reinhardt R."/>
            <person name="Goesmann A."/>
            <person name="Kraft T."/>
            <person name="Schulz B."/>
            <person name="Stadler P.F."/>
            <person name="Schmidt T."/>
            <person name="Gabaldon T."/>
            <person name="Lehrach H."/>
            <person name="Weisshaar B."/>
            <person name="Himmelbauer H."/>
        </authorList>
    </citation>
    <scope>NUCLEOTIDE SEQUENCE [LARGE SCALE GENOMIC DNA]</scope>
    <source>
        <tissue evidence="1">Taproot</tissue>
    </source>
</reference>
<gene>
    <name evidence="1" type="ORF">BVRB_4g095690</name>
</gene>
<organism evidence="1 2">
    <name type="scientific">Beta vulgaris subsp. vulgaris</name>
    <name type="common">Beet</name>
    <dbReference type="NCBI Taxonomy" id="3555"/>
    <lineage>
        <taxon>Eukaryota</taxon>
        <taxon>Viridiplantae</taxon>
        <taxon>Streptophyta</taxon>
        <taxon>Embryophyta</taxon>
        <taxon>Tracheophyta</taxon>
        <taxon>Spermatophyta</taxon>
        <taxon>Magnoliopsida</taxon>
        <taxon>eudicotyledons</taxon>
        <taxon>Gunneridae</taxon>
        <taxon>Pentapetalae</taxon>
        <taxon>Caryophyllales</taxon>
        <taxon>Chenopodiaceae</taxon>
        <taxon>Betoideae</taxon>
        <taxon>Beta</taxon>
    </lineage>
</organism>
<evidence type="ECO:0000313" key="1">
    <source>
        <dbReference type="EMBL" id="KMS98124.1"/>
    </source>
</evidence>
<dbReference type="PANTHER" id="PTHR48175">
    <property type="entry name" value="OS04G0581700 PROTEIN"/>
    <property type="match status" value="1"/>
</dbReference>
<dbReference type="Gramene" id="KMS98124">
    <property type="protein sequence ID" value="KMS98124"/>
    <property type="gene ID" value="BVRB_4g095690"/>
</dbReference>
<dbReference type="KEGG" id="bvg:104907546"/>
<dbReference type="AlphaFoldDB" id="A0A0J8B9Y9"/>
<evidence type="ECO:0000313" key="2">
    <source>
        <dbReference type="Proteomes" id="UP000035740"/>
    </source>
</evidence>
<dbReference type="PANTHER" id="PTHR48175:SF3">
    <property type="entry name" value="OS04G0581700 PROTEIN"/>
    <property type="match status" value="1"/>
</dbReference>
<name>A0A0J8B9Y9_BETVV</name>